<evidence type="ECO:0000256" key="1">
    <source>
        <dbReference type="SAM" id="Phobius"/>
    </source>
</evidence>
<evidence type="ECO:0000313" key="2">
    <source>
        <dbReference type="EMBL" id="PRP68696.1"/>
    </source>
</evidence>
<keyword evidence="1" id="KW-0472">Membrane</keyword>
<keyword evidence="1" id="KW-1133">Transmembrane helix</keyword>
<dbReference type="RefSeq" id="WP_106078103.1">
    <property type="nucleotide sequence ID" value="NZ_MTBD01000058.1"/>
</dbReference>
<dbReference type="AlphaFoldDB" id="A0A2S9WZ72"/>
<gene>
    <name evidence="2" type="ORF">BUE93_20740</name>
</gene>
<proteinExistence type="predicted"/>
<organism evidence="2 3">
    <name type="scientific">Chromobacterium amazonense</name>
    <dbReference type="NCBI Taxonomy" id="1382803"/>
    <lineage>
        <taxon>Bacteria</taxon>
        <taxon>Pseudomonadati</taxon>
        <taxon>Pseudomonadota</taxon>
        <taxon>Betaproteobacteria</taxon>
        <taxon>Neisseriales</taxon>
        <taxon>Chromobacteriaceae</taxon>
        <taxon>Chromobacterium</taxon>
    </lineage>
</organism>
<evidence type="ECO:0000313" key="3">
    <source>
        <dbReference type="Proteomes" id="UP000239469"/>
    </source>
</evidence>
<feature type="transmembrane region" description="Helical" evidence="1">
    <location>
        <begin position="46"/>
        <end position="75"/>
    </location>
</feature>
<dbReference type="OrthoDB" id="9970950at2"/>
<sequence>MSRMPRFKMHYSSDPDSPLRPRYYDEEFGPNIVDVQPRKRLSAGQIWTLFCAGLMGLAYLVVAVPLLGIVMLFLYHLLKVVIFGPGE</sequence>
<protein>
    <submittedName>
        <fullName evidence="2">Uncharacterized protein</fullName>
    </submittedName>
</protein>
<reference evidence="2 3" key="1">
    <citation type="submission" date="2017-01" db="EMBL/GenBank/DDBJ databases">
        <title>New insights into the genetic diversity of Chromobacterium isolated from tropical freshwater lake.</title>
        <authorList>
            <person name="Santos A.B."/>
            <person name="Nascimento A.M."/>
            <person name="Da Silva P.C."/>
        </authorList>
    </citation>
    <scope>NUCLEOTIDE SEQUENCE [LARGE SCALE GENOMIC DNA]</scope>
    <source>
        <strain evidence="2 3">56AF</strain>
    </source>
</reference>
<dbReference type="Proteomes" id="UP000239469">
    <property type="component" value="Unassembled WGS sequence"/>
</dbReference>
<comment type="caution">
    <text evidence="2">The sequence shown here is derived from an EMBL/GenBank/DDBJ whole genome shotgun (WGS) entry which is preliminary data.</text>
</comment>
<dbReference type="EMBL" id="MTBD01000058">
    <property type="protein sequence ID" value="PRP68696.1"/>
    <property type="molecule type" value="Genomic_DNA"/>
</dbReference>
<accession>A0A2S9WZ72</accession>
<keyword evidence="1" id="KW-0812">Transmembrane</keyword>
<name>A0A2S9WZ72_9NEIS</name>